<evidence type="ECO:0000313" key="2">
    <source>
        <dbReference type="EMBL" id="TLD69230.1"/>
    </source>
</evidence>
<evidence type="ECO:0000313" key="3">
    <source>
        <dbReference type="Proteomes" id="UP000306196"/>
    </source>
</evidence>
<dbReference type="OrthoDB" id="593834at2"/>
<feature type="domain" description="Transposase IS204/IS1001/IS1096/IS1165 DDE" evidence="1">
    <location>
        <begin position="40"/>
        <end position="131"/>
    </location>
</feature>
<dbReference type="RefSeq" id="WP_138087916.1">
    <property type="nucleotide sequence ID" value="NZ_VAUV01000015.1"/>
</dbReference>
<dbReference type="Pfam" id="PF01610">
    <property type="entry name" value="DDE_Tnp_ISL3"/>
    <property type="match status" value="1"/>
</dbReference>
<dbReference type="Proteomes" id="UP000306196">
    <property type="component" value="Unassembled WGS sequence"/>
</dbReference>
<dbReference type="AlphaFoldDB" id="A0A5R8KA86"/>
<protein>
    <submittedName>
        <fullName evidence="2">Transposase</fullName>
    </submittedName>
</protein>
<dbReference type="EMBL" id="VAUV01000015">
    <property type="protein sequence ID" value="TLD69230.1"/>
    <property type="molecule type" value="Genomic_DNA"/>
</dbReference>
<reference evidence="2 3" key="1">
    <citation type="submission" date="2019-05" db="EMBL/GenBank/DDBJ databases">
        <title>Verrucobacter flavum gen. nov., sp. nov. a new member of the family Verrucomicrobiaceae.</title>
        <authorList>
            <person name="Szuroczki S."/>
            <person name="Abbaszade G."/>
            <person name="Szabo A."/>
            <person name="Felfoldi T."/>
            <person name="Schumann P."/>
            <person name="Boka K."/>
            <person name="Keki Z."/>
            <person name="Toumi M."/>
            <person name="Toth E."/>
        </authorList>
    </citation>
    <scope>NUCLEOTIDE SEQUENCE [LARGE SCALE GENOMIC DNA]</scope>
    <source>
        <strain evidence="2 3">MG-N-17</strain>
    </source>
</reference>
<keyword evidence="3" id="KW-1185">Reference proteome</keyword>
<organism evidence="2 3">
    <name type="scientific">Phragmitibacter flavus</name>
    <dbReference type="NCBI Taxonomy" id="2576071"/>
    <lineage>
        <taxon>Bacteria</taxon>
        <taxon>Pseudomonadati</taxon>
        <taxon>Verrucomicrobiota</taxon>
        <taxon>Verrucomicrobiia</taxon>
        <taxon>Verrucomicrobiales</taxon>
        <taxon>Verrucomicrobiaceae</taxon>
        <taxon>Phragmitibacter</taxon>
    </lineage>
</organism>
<proteinExistence type="predicted"/>
<sequence length="188" mass="21031">MMKLARGPSMKCASSSSAKSTMSKEAFGRCAGRHSIVEHHALRKELCARHKQLGRAMAPVEHLRKTWEWAGPLGAAGHSKRWSQWADRSHLETFHQLSRTIKSHWEGILGYYPNEPTSAAIEAINGIIQSACRAPEASAITKTSKPYPTGWREFLNCSSLPLYPPEIAKSFSCFAEHWTTSCGGHRWR</sequence>
<gene>
    <name evidence="2" type="ORF">FEM03_19220</name>
</gene>
<evidence type="ECO:0000259" key="1">
    <source>
        <dbReference type="Pfam" id="PF01610"/>
    </source>
</evidence>
<comment type="caution">
    <text evidence="2">The sequence shown here is derived from an EMBL/GenBank/DDBJ whole genome shotgun (WGS) entry which is preliminary data.</text>
</comment>
<name>A0A5R8KA86_9BACT</name>
<dbReference type="InterPro" id="IPR002560">
    <property type="entry name" value="Transposase_DDE"/>
</dbReference>
<accession>A0A5R8KA86</accession>